<dbReference type="Gene3D" id="3.30.559.10">
    <property type="entry name" value="Chloramphenicol acetyltransferase-like domain"/>
    <property type="match status" value="1"/>
</dbReference>
<dbReference type="PROSITE" id="PS51826">
    <property type="entry name" value="PSBD"/>
    <property type="match status" value="1"/>
</dbReference>
<feature type="non-terminal residue" evidence="14">
    <location>
        <position position="1"/>
    </location>
</feature>
<dbReference type="InterPro" id="IPR001078">
    <property type="entry name" value="2-oxoacid_DH_actylTfrase"/>
</dbReference>
<keyword evidence="7" id="KW-0496">Mitochondrion</keyword>
<keyword evidence="4 10" id="KW-0808">Transferase</keyword>
<evidence type="ECO:0000256" key="3">
    <source>
        <dbReference type="ARBA" id="ARBA00007317"/>
    </source>
</evidence>
<evidence type="ECO:0000256" key="4">
    <source>
        <dbReference type="ARBA" id="ARBA00022679"/>
    </source>
</evidence>
<evidence type="ECO:0000313" key="14">
    <source>
        <dbReference type="EMBL" id="KAJ6225000.1"/>
    </source>
</evidence>
<dbReference type="InterPro" id="IPR000089">
    <property type="entry name" value="Biotin_lipoyl"/>
</dbReference>
<dbReference type="FunFam" id="2.40.50.100:FF:000013">
    <property type="entry name" value="Dihydrolipoamide acetyltransferase component of pyruvate dehydrogenase complex"/>
    <property type="match status" value="1"/>
</dbReference>
<comment type="caution">
    <text evidence="14">The sequence shown here is derived from an EMBL/GenBank/DDBJ whole genome shotgun (WGS) entry which is preliminary data.</text>
</comment>
<comment type="cofactor">
    <cofactor evidence="1 10">
        <name>(R)-lipoate</name>
        <dbReference type="ChEBI" id="CHEBI:83088"/>
    </cofactor>
</comment>
<evidence type="ECO:0000259" key="12">
    <source>
        <dbReference type="PROSITE" id="PS50968"/>
    </source>
</evidence>
<sequence length="480" mass="53698">MNVHFMKSRTLFRHSLSTNGNRLMAIVVQRNHQYYYGSNMDSCIYQRTIHSSIGNIPRSFAVNTMPIIRRPLHSSAAVNRWLFPLLSCHHLEQKRLSSSQPSGNIVSFNLSDIGEGIGEVVIKEWFVKEGDRVNQFDSICEVQSDKASVTITSRYDGIIHKIHYNIDDMAKVGQPLVDIKLDNVKSTEEGIDPTHVIDDRVADKFEDDYSQSQSSQILTTPAVRRMAMEYKIDLKDINGTGKDGRILKEDVINYMNELKTKPKTTPDQEVKKQPKQETAKNETMTSNKRPIANIVDSPPLAKDRIEPIKGITKSMFKTMTQSLSVPHFGLSEEIDMTELVKLRPMMKTVANERDIPLSYMPFMIKAASMALEEFPILNSSIDKSGENIIYKSSHNIGVAMDTKQGLLVPNIKRVNQLSVIQVAQQLNRLHELGKKGQLGTEDLSGGTFTLSNIGSIGGLFGIPVLMPGEVAIGAIGRVRQ</sequence>
<dbReference type="InterPro" id="IPR003016">
    <property type="entry name" value="2-oxoA_DH_lipoyl-BS"/>
</dbReference>
<evidence type="ECO:0000256" key="8">
    <source>
        <dbReference type="ARBA" id="ARBA00023315"/>
    </source>
</evidence>
<protein>
    <recommendedName>
        <fullName evidence="10">Dihydrolipoamide acetyltransferase component of pyruvate dehydrogenase complex</fullName>
        <ecNumber evidence="10">2.3.1.-</ecNumber>
    </recommendedName>
</protein>
<dbReference type="SUPFAM" id="SSF51230">
    <property type="entry name" value="Single hybrid motif"/>
    <property type="match status" value="1"/>
</dbReference>
<evidence type="ECO:0000256" key="2">
    <source>
        <dbReference type="ARBA" id="ARBA00004305"/>
    </source>
</evidence>
<dbReference type="InterPro" id="IPR036625">
    <property type="entry name" value="E3-bd_dom_sf"/>
</dbReference>
<dbReference type="FunFam" id="4.10.320.10:FF:000002">
    <property type="entry name" value="Dihydrolipoamide acetyltransferase component of pyruvate dehydrogenase complex"/>
    <property type="match status" value="1"/>
</dbReference>
<keyword evidence="8 10" id="KW-0012">Acyltransferase</keyword>
<proteinExistence type="inferred from homology"/>
<dbReference type="PANTHER" id="PTHR43178">
    <property type="entry name" value="DIHYDROLIPOAMIDE ACETYLTRANSFERASE COMPONENT OF PYRUVATE DEHYDROGENASE COMPLEX"/>
    <property type="match status" value="1"/>
</dbReference>
<dbReference type="InterPro" id="IPR004167">
    <property type="entry name" value="PSBD"/>
</dbReference>
<dbReference type="PANTHER" id="PTHR43178:SF5">
    <property type="entry name" value="LIPOAMIDE ACYLTRANSFERASE COMPONENT OF BRANCHED-CHAIN ALPHA-KETO ACID DEHYDROGENASE COMPLEX, MITOCHONDRIAL"/>
    <property type="match status" value="1"/>
</dbReference>
<evidence type="ECO:0000256" key="11">
    <source>
        <dbReference type="SAM" id="MobiDB-lite"/>
    </source>
</evidence>
<evidence type="ECO:0000256" key="9">
    <source>
        <dbReference type="ARBA" id="ARBA00051775"/>
    </source>
</evidence>
<dbReference type="Gene3D" id="4.10.320.10">
    <property type="entry name" value="E3-binding domain"/>
    <property type="match status" value="1"/>
</dbReference>
<keyword evidence="6" id="KW-0809">Transit peptide</keyword>
<dbReference type="GO" id="GO:0005829">
    <property type="term" value="C:cytosol"/>
    <property type="evidence" value="ECO:0007669"/>
    <property type="project" value="UniProtKB-ARBA"/>
</dbReference>
<dbReference type="FunFam" id="3.30.559.10:FF:000007">
    <property type="entry name" value="Dihydrolipoamide acetyltransferase component of pyruvate dehydrogenase complex"/>
    <property type="match status" value="1"/>
</dbReference>
<dbReference type="PROSITE" id="PS00189">
    <property type="entry name" value="LIPOYL"/>
    <property type="match status" value="1"/>
</dbReference>
<dbReference type="EMBL" id="JAPWDV010000001">
    <property type="protein sequence ID" value="KAJ6225000.1"/>
    <property type="molecule type" value="Genomic_DNA"/>
</dbReference>
<evidence type="ECO:0000256" key="6">
    <source>
        <dbReference type="ARBA" id="ARBA00022946"/>
    </source>
</evidence>
<feature type="domain" description="Lipoyl-binding" evidence="12">
    <location>
        <begin position="105"/>
        <end position="180"/>
    </location>
</feature>
<dbReference type="GO" id="GO:0016407">
    <property type="term" value="F:acetyltransferase activity"/>
    <property type="evidence" value="ECO:0007669"/>
    <property type="project" value="TreeGrafter"/>
</dbReference>
<dbReference type="GO" id="GO:0005759">
    <property type="term" value="C:mitochondrial matrix"/>
    <property type="evidence" value="ECO:0007669"/>
    <property type="project" value="UniProtKB-SubCell"/>
</dbReference>
<dbReference type="Pfam" id="PF02817">
    <property type="entry name" value="E3_binding"/>
    <property type="match status" value="1"/>
</dbReference>
<dbReference type="OMA" id="MPFCIKA"/>
<dbReference type="CDD" id="cd06849">
    <property type="entry name" value="lipoyl_domain"/>
    <property type="match status" value="1"/>
</dbReference>
<dbReference type="Pfam" id="PF00198">
    <property type="entry name" value="2-oxoacid_dh"/>
    <property type="match status" value="1"/>
</dbReference>
<reference evidence="14" key="1">
    <citation type="submission" date="2022-12" db="EMBL/GenBank/DDBJ databases">
        <title>Genome assemblies of Blomia tropicalis.</title>
        <authorList>
            <person name="Cui Y."/>
        </authorList>
    </citation>
    <scope>NUCLEOTIDE SEQUENCE</scope>
    <source>
        <tissue evidence="14">Adult mites</tissue>
    </source>
</reference>
<organism evidence="14 15">
    <name type="scientific">Blomia tropicalis</name>
    <name type="common">Mite</name>
    <dbReference type="NCBI Taxonomy" id="40697"/>
    <lineage>
        <taxon>Eukaryota</taxon>
        <taxon>Metazoa</taxon>
        <taxon>Ecdysozoa</taxon>
        <taxon>Arthropoda</taxon>
        <taxon>Chelicerata</taxon>
        <taxon>Arachnida</taxon>
        <taxon>Acari</taxon>
        <taxon>Acariformes</taxon>
        <taxon>Sarcoptiformes</taxon>
        <taxon>Astigmata</taxon>
        <taxon>Glycyphagoidea</taxon>
        <taxon>Echimyopodidae</taxon>
        <taxon>Blomia</taxon>
    </lineage>
</organism>
<evidence type="ECO:0000313" key="15">
    <source>
        <dbReference type="Proteomes" id="UP001142055"/>
    </source>
</evidence>
<gene>
    <name evidence="14" type="ORF">RDWZM_003545</name>
</gene>
<dbReference type="AlphaFoldDB" id="A0A9Q0MFH0"/>
<dbReference type="Gene3D" id="2.40.50.100">
    <property type="match status" value="1"/>
</dbReference>
<dbReference type="InterPro" id="IPR023213">
    <property type="entry name" value="CAT-like_dom_sf"/>
</dbReference>
<accession>A0A9Q0MFH0</accession>
<feature type="compositionally biased region" description="Basic and acidic residues" evidence="11">
    <location>
        <begin position="260"/>
        <end position="280"/>
    </location>
</feature>
<evidence type="ECO:0000256" key="10">
    <source>
        <dbReference type="RuleBase" id="RU003423"/>
    </source>
</evidence>
<dbReference type="InterPro" id="IPR011053">
    <property type="entry name" value="Single_hybrid_motif"/>
</dbReference>
<dbReference type="GO" id="GO:0043754">
    <property type="term" value="F:dihydrolipoamide branched chain acyltransferase activity"/>
    <property type="evidence" value="ECO:0007669"/>
    <property type="project" value="UniProtKB-EC"/>
</dbReference>
<dbReference type="Proteomes" id="UP001142055">
    <property type="component" value="Chromosome 1"/>
</dbReference>
<dbReference type="Pfam" id="PF00364">
    <property type="entry name" value="Biotin_lipoyl"/>
    <property type="match status" value="1"/>
</dbReference>
<dbReference type="SUPFAM" id="SSF52777">
    <property type="entry name" value="CoA-dependent acyltransferases"/>
    <property type="match status" value="1"/>
</dbReference>
<keyword evidence="15" id="KW-1185">Reference proteome</keyword>
<dbReference type="EC" id="2.3.1.-" evidence="10"/>
<evidence type="ECO:0000256" key="1">
    <source>
        <dbReference type="ARBA" id="ARBA00001938"/>
    </source>
</evidence>
<comment type="similarity">
    <text evidence="3 10">Belongs to the 2-oxoacid dehydrogenase family.</text>
</comment>
<dbReference type="GO" id="GO:0031405">
    <property type="term" value="F:lipoic acid binding"/>
    <property type="evidence" value="ECO:0007669"/>
    <property type="project" value="TreeGrafter"/>
</dbReference>
<comment type="catalytic activity">
    <reaction evidence="9">
        <text>N(6)-[(R)-dihydrolipoyl]-L-lysyl-[protein] + 2-methylpropanoyl-CoA = N(6)-[(R)-S(8)-2-methylpropanoyldihydrolipoyl]-L-lysyl-[protein] + CoA</text>
        <dbReference type="Rhea" id="RHEA:18865"/>
        <dbReference type="Rhea" id="RHEA-COMP:10475"/>
        <dbReference type="Rhea" id="RHEA-COMP:10497"/>
        <dbReference type="ChEBI" id="CHEBI:57287"/>
        <dbReference type="ChEBI" id="CHEBI:57338"/>
        <dbReference type="ChEBI" id="CHEBI:83100"/>
        <dbReference type="ChEBI" id="CHEBI:83142"/>
        <dbReference type="EC" id="2.3.1.168"/>
    </reaction>
    <physiologicalReaction direction="left-to-right" evidence="9">
        <dbReference type="Rhea" id="RHEA:18866"/>
    </physiologicalReaction>
</comment>
<keyword evidence="5 10" id="KW-0450">Lipoyl</keyword>
<dbReference type="PROSITE" id="PS50968">
    <property type="entry name" value="BIOTINYL_LIPOYL"/>
    <property type="match status" value="1"/>
</dbReference>
<dbReference type="InterPro" id="IPR050743">
    <property type="entry name" value="2-oxoacid_DH_E2_comp"/>
</dbReference>
<dbReference type="SUPFAM" id="SSF47005">
    <property type="entry name" value="Peripheral subunit-binding domain of 2-oxo acid dehydrogenase complex"/>
    <property type="match status" value="1"/>
</dbReference>
<evidence type="ECO:0000259" key="13">
    <source>
        <dbReference type="PROSITE" id="PS51826"/>
    </source>
</evidence>
<comment type="subcellular location">
    <subcellularLocation>
        <location evidence="2">Mitochondrion matrix</location>
    </subcellularLocation>
</comment>
<name>A0A9Q0MFH0_BLOTA</name>
<feature type="region of interest" description="Disordered" evidence="11">
    <location>
        <begin position="260"/>
        <end position="299"/>
    </location>
</feature>
<evidence type="ECO:0000256" key="7">
    <source>
        <dbReference type="ARBA" id="ARBA00023128"/>
    </source>
</evidence>
<evidence type="ECO:0000256" key="5">
    <source>
        <dbReference type="ARBA" id="ARBA00022823"/>
    </source>
</evidence>
<feature type="domain" description="Peripheral subunit-binding (PSBD)" evidence="13">
    <location>
        <begin position="218"/>
        <end position="255"/>
    </location>
</feature>